<dbReference type="SUPFAM" id="SSF56112">
    <property type="entry name" value="Protein kinase-like (PK-like)"/>
    <property type="match status" value="1"/>
</dbReference>
<dbReference type="GO" id="GO:0007166">
    <property type="term" value="P:cell surface receptor signaling pathway"/>
    <property type="evidence" value="ECO:0000318"/>
    <property type="project" value="GO_Central"/>
</dbReference>
<reference evidence="5" key="2">
    <citation type="submission" date="2025-08" db="UniProtKB">
        <authorList>
            <consortium name="RefSeq"/>
        </authorList>
    </citation>
    <scope>IDENTIFICATION</scope>
    <source>
        <tissue evidence="5">Leaf</tissue>
    </source>
</reference>
<evidence type="ECO:0000259" key="3">
    <source>
        <dbReference type="PROSITE" id="PS50011"/>
    </source>
</evidence>
<gene>
    <name evidence="5" type="primary">LOC110799614</name>
</gene>
<name>A0A9R0K7K4_SPIOL</name>
<dbReference type="Pfam" id="PF07714">
    <property type="entry name" value="PK_Tyr_Ser-Thr"/>
    <property type="match status" value="1"/>
</dbReference>
<keyword evidence="2" id="KW-0067">ATP-binding</keyword>
<evidence type="ECO:0000256" key="1">
    <source>
        <dbReference type="ARBA" id="ARBA00022741"/>
    </source>
</evidence>
<dbReference type="PANTHER" id="PTHR27005">
    <property type="entry name" value="WALL-ASSOCIATED RECEPTOR KINASE-LIKE 21"/>
    <property type="match status" value="1"/>
</dbReference>
<sequence>MNKATLEAEQNFLKKQERLQMGQAQTKRSKNKNNRNLKFDSMEEYFIRNGGILLEKQIALSQGQHKGAGQLKIFSRNDIEKATNNYDPDLIVGRSAHHTVYKTTIEDRVLAVQAPSKRESNPLLIDLTLTEACTVMVMNHDNMVKLYGCCLETFVPIPVYEFLSNADLFHHLHGDIASSKRIKWADRLRAATDTAYALSYMHNALAKPVVHRGVNSSSVLLDFSCNAKLTNFGYSVSITPGEKPQRWPIEGTPGYIDPEYVETQEVTDKCDVYSFGVLLFELLTRRQPILMARDGTDLVDVFVSAVRKNCVMEIIDSEVLEEENRDGIQRVARLALSCVAKKGAERPTMIDVVGELWNIQGKDNK</sequence>
<dbReference type="AlphaFoldDB" id="A0A9R0K7K4"/>
<dbReference type="InterPro" id="IPR001245">
    <property type="entry name" value="Ser-Thr/Tyr_kinase_cat_dom"/>
</dbReference>
<dbReference type="GO" id="GO:0005524">
    <property type="term" value="F:ATP binding"/>
    <property type="evidence" value="ECO:0007669"/>
    <property type="project" value="UniProtKB-KW"/>
</dbReference>
<dbReference type="InterPro" id="IPR000719">
    <property type="entry name" value="Prot_kinase_dom"/>
</dbReference>
<dbReference type="InterPro" id="IPR011009">
    <property type="entry name" value="Kinase-like_dom_sf"/>
</dbReference>
<dbReference type="KEGG" id="soe:110799614"/>
<evidence type="ECO:0000313" key="5">
    <source>
        <dbReference type="RefSeq" id="XP_021860588.1"/>
    </source>
</evidence>
<dbReference type="GO" id="GO:0004674">
    <property type="term" value="F:protein serine/threonine kinase activity"/>
    <property type="evidence" value="ECO:0007669"/>
    <property type="project" value="TreeGrafter"/>
</dbReference>
<reference evidence="4" key="1">
    <citation type="journal article" date="2021" name="Nat. Commun.">
        <title>Genomic analyses provide insights into spinach domestication and the genetic basis of agronomic traits.</title>
        <authorList>
            <person name="Cai X."/>
            <person name="Sun X."/>
            <person name="Xu C."/>
            <person name="Sun H."/>
            <person name="Wang X."/>
            <person name="Ge C."/>
            <person name="Zhang Z."/>
            <person name="Wang Q."/>
            <person name="Fei Z."/>
            <person name="Jiao C."/>
            <person name="Wang Q."/>
        </authorList>
    </citation>
    <scope>NUCLEOTIDE SEQUENCE [LARGE SCALE GENOMIC DNA]</scope>
    <source>
        <strain evidence="4">cv. Varoflay</strain>
    </source>
</reference>
<dbReference type="Proteomes" id="UP000813463">
    <property type="component" value="Chromosome 4"/>
</dbReference>
<evidence type="ECO:0000313" key="4">
    <source>
        <dbReference type="Proteomes" id="UP000813463"/>
    </source>
</evidence>
<organism evidence="4 5">
    <name type="scientific">Spinacia oleracea</name>
    <name type="common">Spinach</name>
    <dbReference type="NCBI Taxonomy" id="3562"/>
    <lineage>
        <taxon>Eukaryota</taxon>
        <taxon>Viridiplantae</taxon>
        <taxon>Streptophyta</taxon>
        <taxon>Embryophyta</taxon>
        <taxon>Tracheophyta</taxon>
        <taxon>Spermatophyta</taxon>
        <taxon>Magnoliopsida</taxon>
        <taxon>eudicotyledons</taxon>
        <taxon>Gunneridae</taxon>
        <taxon>Pentapetalae</taxon>
        <taxon>Caryophyllales</taxon>
        <taxon>Chenopodiaceae</taxon>
        <taxon>Chenopodioideae</taxon>
        <taxon>Anserineae</taxon>
        <taxon>Spinacia</taxon>
    </lineage>
</organism>
<keyword evidence="4" id="KW-1185">Reference proteome</keyword>
<dbReference type="GO" id="GO:0005886">
    <property type="term" value="C:plasma membrane"/>
    <property type="evidence" value="ECO:0000318"/>
    <property type="project" value="GO_Central"/>
</dbReference>
<dbReference type="Gene3D" id="1.10.510.10">
    <property type="entry name" value="Transferase(Phosphotransferase) domain 1"/>
    <property type="match status" value="1"/>
</dbReference>
<dbReference type="RefSeq" id="XP_021860588.1">
    <property type="nucleotide sequence ID" value="XM_022004896.2"/>
</dbReference>
<accession>A0A9R0K7K4</accession>
<proteinExistence type="predicted"/>
<evidence type="ECO:0000256" key="2">
    <source>
        <dbReference type="ARBA" id="ARBA00022840"/>
    </source>
</evidence>
<dbReference type="PANTHER" id="PTHR27005:SF468">
    <property type="entry name" value="OS01G0310500 PROTEIN"/>
    <property type="match status" value="1"/>
</dbReference>
<dbReference type="GeneID" id="110799614"/>
<dbReference type="Gene3D" id="3.30.200.20">
    <property type="entry name" value="Phosphorylase Kinase, domain 1"/>
    <property type="match status" value="1"/>
</dbReference>
<dbReference type="InterPro" id="IPR045274">
    <property type="entry name" value="WAK-like"/>
</dbReference>
<dbReference type="OrthoDB" id="75710at2759"/>
<dbReference type="PROSITE" id="PS50011">
    <property type="entry name" value="PROTEIN_KINASE_DOM"/>
    <property type="match status" value="1"/>
</dbReference>
<keyword evidence="1" id="KW-0547">Nucleotide-binding</keyword>
<feature type="domain" description="Protein kinase" evidence="3">
    <location>
        <begin position="86"/>
        <end position="358"/>
    </location>
</feature>
<protein>
    <submittedName>
        <fullName evidence="5">Wall-associated receptor kinase-like 16</fullName>
    </submittedName>
</protein>